<feature type="transmembrane region" description="Helical" evidence="1">
    <location>
        <begin position="12"/>
        <end position="29"/>
    </location>
</feature>
<keyword evidence="1" id="KW-1133">Transmembrane helix</keyword>
<reference evidence="2 3" key="1">
    <citation type="journal article" date="2016" name="Nat. Commun.">
        <title>Thousands of microbial genomes shed light on interconnected biogeochemical processes in an aquifer system.</title>
        <authorList>
            <person name="Anantharaman K."/>
            <person name="Brown C.T."/>
            <person name="Hug L.A."/>
            <person name="Sharon I."/>
            <person name="Castelle C.J."/>
            <person name="Probst A.J."/>
            <person name="Thomas B.C."/>
            <person name="Singh A."/>
            <person name="Wilkins M.J."/>
            <person name="Karaoz U."/>
            <person name="Brodie E.L."/>
            <person name="Williams K.H."/>
            <person name="Hubbard S.S."/>
            <person name="Banfield J.F."/>
        </authorList>
    </citation>
    <scope>NUCLEOTIDE SEQUENCE [LARGE SCALE GENOMIC DNA]</scope>
</reference>
<evidence type="ECO:0000313" key="2">
    <source>
        <dbReference type="EMBL" id="OGL53128.1"/>
    </source>
</evidence>
<dbReference type="EMBL" id="MGDJ01000019">
    <property type="protein sequence ID" value="OGL53128.1"/>
    <property type="molecule type" value="Genomic_DNA"/>
</dbReference>
<dbReference type="AlphaFoldDB" id="A0A1F7SIS3"/>
<dbReference type="Proteomes" id="UP000185874">
    <property type="component" value="Unassembled WGS sequence"/>
</dbReference>
<keyword evidence="1" id="KW-0812">Transmembrane</keyword>
<accession>A0A1F7SIS3</accession>
<protein>
    <submittedName>
        <fullName evidence="2">Uncharacterized protein</fullName>
    </submittedName>
</protein>
<organism evidence="2 3">
    <name type="scientific">Candidatus Shapirobacteria bacterium RBG_13_44_7</name>
    <dbReference type="NCBI Taxonomy" id="1802149"/>
    <lineage>
        <taxon>Bacteria</taxon>
        <taxon>Candidatus Shapironibacteriota</taxon>
    </lineage>
</organism>
<keyword evidence="1" id="KW-0472">Membrane</keyword>
<sequence length="68" mass="7005">MLPCCRPGFPPGGLTAGAVCFLSLLLVLLTRNASDKLKGTGVKVQDTAGLNHARRGDSVEGNKLAKLG</sequence>
<evidence type="ECO:0000313" key="3">
    <source>
        <dbReference type="Proteomes" id="UP000185874"/>
    </source>
</evidence>
<evidence type="ECO:0000256" key="1">
    <source>
        <dbReference type="SAM" id="Phobius"/>
    </source>
</evidence>
<gene>
    <name evidence="2" type="ORF">A3K55_01215</name>
</gene>
<comment type="caution">
    <text evidence="2">The sequence shown here is derived from an EMBL/GenBank/DDBJ whole genome shotgun (WGS) entry which is preliminary data.</text>
</comment>
<name>A0A1F7SIS3_9BACT</name>
<proteinExistence type="predicted"/>